<accession>A0A9W6EG50</accession>
<reference evidence="2" key="1">
    <citation type="submission" date="2022-07" db="EMBL/GenBank/DDBJ databases">
        <title>Taxonomy of Aspergillus series Nigri: significant species reduction supported by multi-species coalescent approaches.</title>
        <authorList>
            <person name="Bian C."/>
            <person name="Kusuya Y."/>
            <person name="Sklenar F."/>
            <person name="D'hooge E."/>
            <person name="Yaguchi T."/>
            <person name="Takahashi H."/>
            <person name="Hubka V."/>
        </authorList>
    </citation>
    <scope>NUCLEOTIDE SEQUENCE</scope>
    <source>
        <strain evidence="2">IFM 63604</strain>
    </source>
</reference>
<organism evidence="2 3">
    <name type="scientific">Aspergillus niger</name>
    <dbReference type="NCBI Taxonomy" id="5061"/>
    <lineage>
        <taxon>Eukaryota</taxon>
        <taxon>Fungi</taxon>
        <taxon>Dikarya</taxon>
        <taxon>Ascomycota</taxon>
        <taxon>Pezizomycotina</taxon>
        <taxon>Eurotiomycetes</taxon>
        <taxon>Eurotiomycetidae</taxon>
        <taxon>Eurotiales</taxon>
        <taxon>Aspergillaceae</taxon>
        <taxon>Aspergillus</taxon>
        <taxon>Aspergillus subgen. Circumdati</taxon>
    </lineage>
</organism>
<sequence>MATQVYSASTPEEFKRLSVKNGGVELLAHLTKYELSSSASRWGLRHLLGFRLLTLPERPFLDVLQSKHNDCPLCCPEGPGSHQIDHYWAKILTSTCELDVGKSAHSELLRLQGGFFWVALARASCTEAISESKEYPQRHRRPRERDGYIDSAAAIVGSSSPAHPSSSEFEADFDDVDEDEHDARRGIPEEITAHLLSLSYNSP</sequence>
<evidence type="ECO:0000256" key="1">
    <source>
        <dbReference type="SAM" id="MobiDB-lite"/>
    </source>
</evidence>
<feature type="region of interest" description="Disordered" evidence="1">
    <location>
        <begin position="131"/>
        <end position="188"/>
    </location>
</feature>
<feature type="compositionally biased region" description="Acidic residues" evidence="1">
    <location>
        <begin position="169"/>
        <end position="180"/>
    </location>
</feature>
<dbReference type="EMBL" id="BRPB01000159">
    <property type="protein sequence ID" value="GLA55780.1"/>
    <property type="molecule type" value="Genomic_DNA"/>
</dbReference>
<evidence type="ECO:0000313" key="3">
    <source>
        <dbReference type="Proteomes" id="UP001144191"/>
    </source>
</evidence>
<protein>
    <submittedName>
        <fullName evidence="2">Uncharacterized protein</fullName>
    </submittedName>
</protein>
<comment type="caution">
    <text evidence="2">The sequence shown here is derived from an EMBL/GenBank/DDBJ whole genome shotgun (WGS) entry which is preliminary data.</text>
</comment>
<dbReference type="AlphaFoldDB" id="A0A9W6EG50"/>
<feature type="compositionally biased region" description="Low complexity" evidence="1">
    <location>
        <begin position="158"/>
        <end position="168"/>
    </location>
</feature>
<evidence type="ECO:0000313" key="2">
    <source>
        <dbReference type="EMBL" id="GLA55780.1"/>
    </source>
</evidence>
<name>A0A9W6EG50_ASPNG</name>
<feature type="compositionally biased region" description="Basic and acidic residues" evidence="1">
    <location>
        <begin position="131"/>
        <end position="148"/>
    </location>
</feature>
<dbReference type="Proteomes" id="UP001144191">
    <property type="component" value="Unassembled WGS sequence"/>
</dbReference>
<proteinExistence type="predicted"/>
<gene>
    <name evidence="2" type="ORF">AnigIFM63604_002729</name>
</gene>